<organism evidence="11 12">
    <name type="scientific">Zygotorulaspora mrakii</name>
    <name type="common">Zygosaccharomyces mrakii</name>
    <dbReference type="NCBI Taxonomy" id="42260"/>
    <lineage>
        <taxon>Eukaryota</taxon>
        <taxon>Fungi</taxon>
        <taxon>Dikarya</taxon>
        <taxon>Ascomycota</taxon>
        <taxon>Saccharomycotina</taxon>
        <taxon>Saccharomycetes</taxon>
        <taxon>Saccharomycetales</taxon>
        <taxon>Saccharomycetaceae</taxon>
        <taxon>Zygotorulaspora</taxon>
    </lineage>
</organism>
<dbReference type="InterPro" id="IPR045175">
    <property type="entry name" value="M28_fam"/>
</dbReference>
<evidence type="ECO:0000256" key="4">
    <source>
        <dbReference type="ARBA" id="ARBA00022723"/>
    </source>
</evidence>
<evidence type="ECO:0000313" key="11">
    <source>
        <dbReference type="EMBL" id="QLG72775.1"/>
    </source>
</evidence>
<feature type="chain" id="PRO_5029036893" description="Peptide hydrolase" evidence="9">
    <location>
        <begin position="20"/>
        <end position="376"/>
    </location>
</feature>
<dbReference type="GO" id="GO:0006508">
    <property type="term" value="P:proteolysis"/>
    <property type="evidence" value="ECO:0007669"/>
    <property type="project" value="UniProtKB-KW"/>
</dbReference>
<dbReference type="EMBL" id="CP058607">
    <property type="protein sequence ID" value="QLG72775.1"/>
    <property type="molecule type" value="Genomic_DNA"/>
</dbReference>
<dbReference type="InterPro" id="IPR007484">
    <property type="entry name" value="Peptidase_M28"/>
</dbReference>
<evidence type="ECO:0000256" key="5">
    <source>
        <dbReference type="ARBA" id="ARBA00022729"/>
    </source>
</evidence>
<feature type="domain" description="Peptidase M28" evidence="10">
    <location>
        <begin position="168"/>
        <end position="364"/>
    </location>
</feature>
<dbReference type="SUPFAM" id="SSF53187">
    <property type="entry name" value="Zn-dependent exopeptidases"/>
    <property type="match status" value="1"/>
</dbReference>
<dbReference type="Proteomes" id="UP000509704">
    <property type="component" value="Chromosome 4"/>
</dbReference>
<dbReference type="GO" id="GO:0046872">
    <property type="term" value="F:metal ion binding"/>
    <property type="evidence" value="ECO:0007669"/>
    <property type="project" value="UniProtKB-KW"/>
</dbReference>
<name>A0A7H9B294_ZYGMR</name>
<evidence type="ECO:0000256" key="6">
    <source>
        <dbReference type="ARBA" id="ARBA00022801"/>
    </source>
</evidence>
<evidence type="ECO:0000256" key="9">
    <source>
        <dbReference type="RuleBase" id="RU361240"/>
    </source>
</evidence>
<comment type="cofactor">
    <cofactor evidence="1">
        <name>Zn(2+)</name>
        <dbReference type="ChEBI" id="CHEBI:29105"/>
    </cofactor>
</comment>
<dbReference type="EC" id="3.4.-.-" evidence="9"/>
<evidence type="ECO:0000256" key="3">
    <source>
        <dbReference type="ARBA" id="ARBA00022670"/>
    </source>
</evidence>
<reference evidence="11 12" key="1">
    <citation type="submission" date="2020-07" db="EMBL/GenBank/DDBJ databases">
        <title>The yeast mating-type switching endonuclease HO is a domesticated member of an unorthodox homing genetic element family.</title>
        <authorList>
            <person name="Coughlan A.Y."/>
            <person name="Lombardi L."/>
            <person name="Braun-Galleani S."/>
            <person name="Martos A.R."/>
            <person name="Galeote V."/>
            <person name="Bigey F."/>
            <person name="Dequin S."/>
            <person name="Byrne K.P."/>
            <person name="Wolfe K.H."/>
        </authorList>
    </citation>
    <scope>NUCLEOTIDE SEQUENCE [LARGE SCALE GENOMIC DNA]</scope>
    <source>
        <strain evidence="11 12">NRRL Y-6702</strain>
    </source>
</reference>
<keyword evidence="12" id="KW-1185">Reference proteome</keyword>
<evidence type="ECO:0000256" key="7">
    <source>
        <dbReference type="ARBA" id="ARBA00022833"/>
    </source>
</evidence>
<dbReference type="Gene3D" id="3.40.630.10">
    <property type="entry name" value="Zn peptidases"/>
    <property type="match status" value="1"/>
</dbReference>
<dbReference type="GeneID" id="59236498"/>
<feature type="signal peptide" evidence="9">
    <location>
        <begin position="1"/>
        <end position="19"/>
    </location>
</feature>
<evidence type="ECO:0000313" key="12">
    <source>
        <dbReference type="Proteomes" id="UP000509704"/>
    </source>
</evidence>
<dbReference type="FunFam" id="3.40.630.10:FF:000042">
    <property type="entry name" value="Peptide hydrolase"/>
    <property type="match status" value="1"/>
</dbReference>
<evidence type="ECO:0000256" key="8">
    <source>
        <dbReference type="ARBA" id="ARBA00043962"/>
    </source>
</evidence>
<dbReference type="AlphaFoldDB" id="A0A7H9B294"/>
<gene>
    <name evidence="11" type="ORF">HG535_0D04840</name>
</gene>
<dbReference type="PANTHER" id="PTHR12147">
    <property type="entry name" value="METALLOPEPTIDASE M28 FAMILY MEMBER"/>
    <property type="match status" value="1"/>
</dbReference>
<sequence length="376" mass="42568">MLCSIFIAVILGLLTTVTALFNDPLKVLDVGEDKPLVVRESEKLALRRRGVRFIDISKHGTLPWGKKYTKFDEIPVYNYPNQLTNGKEFQELASFINGKELYDNLAKFTSFFTRYYKSQHGYDSAKWLSSRINETVAGLSENAVLVEHHYHEGWMQFSISVRVIGIETPENIIMIGSHQDSMNLLFPSWIAAPGADDNGSGTVTVLEALRVYSVILRKGYQPKNSVEFHFFSAEEGGLLGSFDVFSKYREAGKSVVAMLQQDMTGYVPDMKDEHVSIVTDFTSEALNDFLKIVIDTYLLIPFKESTCGYACSDHGSAIKNGFPASFVLESVHAKTNKYIHTTMDTIDRLNFDHMKEHVKLVLGFIIELDNWKVERK</sequence>
<protein>
    <recommendedName>
        <fullName evidence="9">Peptide hydrolase</fullName>
        <ecNumber evidence="9">3.4.-.-</ecNumber>
    </recommendedName>
</protein>
<dbReference type="GO" id="GO:0004177">
    <property type="term" value="F:aminopeptidase activity"/>
    <property type="evidence" value="ECO:0007669"/>
    <property type="project" value="UniProtKB-KW"/>
</dbReference>
<evidence type="ECO:0000256" key="1">
    <source>
        <dbReference type="ARBA" id="ARBA00001947"/>
    </source>
</evidence>
<evidence type="ECO:0000256" key="2">
    <source>
        <dbReference type="ARBA" id="ARBA00022438"/>
    </source>
</evidence>
<proteinExistence type="inferred from homology"/>
<evidence type="ECO:0000259" key="10">
    <source>
        <dbReference type="Pfam" id="PF04389"/>
    </source>
</evidence>
<keyword evidence="7 9" id="KW-0862">Zinc</keyword>
<keyword evidence="6 9" id="KW-0378">Hydrolase</keyword>
<dbReference type="RefSeq" id="XP_037144502.1">
    <property type="nucleotide sequence ID" value="XM_037288607.1"/>
</dbReference>
<keyword evidence="5 9" id="KW-0732">Signal</keyword>
<keyword evidence="2" id="KW-0031">Aminopeptidase</keyword>
<dbReference type="GO" id="GO:0008235">
    <property type="term" value="F:metalloexopeptidase activity"/>
    <property type="evidence" value="ECO:0007669"/>
    <property type="project" value="InterPro"/>
</dbReference>
<accession>A0A7H9B294</accession>
<comment type="similarity">
    <text evidence="8">Belongs to the peptidase M28 family. M28E subfamily.</text>
</comment>
<dbReference type="Pfam" id="PF04389">
    <property type="entry name" value="Peptidase_M28"/>
    <property type="match status" value="1"/>
</dbReference>
<dbReference type="OrthoDB" id="2214at2759"/>
<keyword evidence="4 9" id="KW-0479">Metal-binding</keyword>
<keyword evidence="3 9" id="KW-0645">Protease</keyword>
<dbReference type="PANTHER" id="PTHR12147:SF56">
    <property type="entry name" value="AMINOPEPTIDASE YDR415C-RELATED"/>
    <property type="match status" value="1"/>
</dbReference>
<dbReference type="KEGG" id="zmk:HG535_0D04840"/>